<dbReference type="SMART" id="SM00822">
    <property type="entry name" value="PKS_KR"/>
    <property type="match status" value="1"/>
</dbReference>
<dbReference type="InterPro" id="IPR036736">
    <property type="entry name" value="ACP-like_sf"/>
</dbReference>
<dbReference type="STRING" id="402600.SAMN05216188_13327"/>
<dbReference type="InterPro" id="IPR014031">
    <property type="entry name" value="Ketoacyl_synth_C"/>
</dbReference>
<dbReference type="Gene3D" id="3.30.70.3290">
    <property type="match status" value="2"/>
</dbReference>
<evidence type="ECO:0000256" key="4">
    <source>
        <dbReference type="ARBA" id="ARBA00022737"/>
    </source>
</evidence>
<dbReference type="EC" id="2.3.1.94" evidence="11"/>
<dbReference type="PROSITE" id="PS00606">
    <property type="entry name" value="KS3_1"/>
    <property type="match status" value="1"/>
</dbReference>
<dbReference type="SUPFAM" id="SSF53901">
    <property type="entry name" value="Thiolase-like"/>
    <property type="match status" value="2"/>
</dbReference>
<dbReference type="InterPro" id="IPR013968">
    <property type="entry name" value="PKS_KR"/>
</dbReference>
<evidence type="ECO:0000313" key="14">
    <source>
        <dbReference type="EMBL" id="SES32606.1"/>
    </source>
</evidence>
<comment type="function">
    <text evidence="8">Involved in the biosynthesis of antibiotic erythromycin via the biosynthesis of its aglycone precursor, 6-deoxyerythronolide B (6-dEB).</text>
</comment>
<dbReference type="SMART" id="SM01294">
    <property type="entry name" value="PKS_PP_betabranch"/>
    <property type="match status" value="1"/>
</dbReference>
<dbReference type="InterPro" id="IPR016036">
    <property type="entry name" value="Malonyl_transacylase_ACP-bd"/>
</dbReference>
<dbReference type="GO" id="GO:0031177">
    <property type="term" value="F:phosphopantetheine binding"/>
    <property type="evidence" value="ECO:0007669"/>
    <property type="project" value="InterPro"/>
</dbReference>
<dbReference type="PROSITE" id="PS50075">
    <property type="entry name" value="CARRIER"/>
    <property type="match status" value="2"/>
</dbReference>
<evidence type="ECO:0000256" key="9">
    <source>
        <dbReference type="ARBA" id="ARBA00060622"/>
    </source>
</evidence>
<dbReference type="SUPFAM" id="SSF52151">
    <property type="entry name" value="FabD/lysophospholipase-like"/>
    <property type="match status" value="2"/>
</dbReference>
<dbReference type="CDD" id="cd08952">
    <property type="entry name" value="KR_1_SDR_x"/>
    <property type="match status" value="1"/>
</dbReference>
<dbReference type="InterPro" id="IPR014043">
    <property type="entry name" value="Acyl_transferase_dom"/>
</dbReference>
<dbReference type="SMART" id="SM00823">
    <property type="entry name" value="PKS_PP"/>
    <property type="match status" value="2"/>
</dbReference>
<dbReference type="InterPro" id="IPR001227">
    <property type="entry name" value="Ac_transferase_dom_sf"/>
</dbReference>
<dbReference type="InterPro" id="IPR016035">
    <property type="entry name" value="Acyl_Trfase/lysoPLipase"/>
</dbReference>
<keyword evidence="6" id="KW-0012">Acyltransferase</keyword>
<evidence type="ECO:0000256" key="1">
    <source>
        <dbReference type="ARBA" id="ARBA00022450"/>
    </source>
</evidence>
<evidence type="ECO:0000256" key="2">
    <source>
        <dbReference type="ARBA" id="ARBA00022553"/>
    </source>
</evidence>
<keyword evidence="1" id="KW-0596">Phosphopantetheine</keyword>
<dbReference type="PROSITE" id="PS00012">
    <property type="entry name" value="PHOSPHOPANTETHEINE"/>
    <property type="match status" value="1"/>
</dbReference>
<dbReference type="GO" id="GO:0047879">
    <property type="term" value="F:erythronolide synthase activity"/>
    <property type="evidence" value="ECO:0007669"/>
    <property type="project" value="UniProtKB-EC"/>
</dbReference>
<dbReference type="OrthoDB" id="9778690at2"/>
<dbReference type="Pfam" id="PF00109">
    <property type="entry name" value="ketoacyl-synt"/>
    <property type="match status" value="2"/>
</dbReference>
<dbReference type="GO" id="GO:0004315">
    <property type="term" value="F:3-oxoacyl-[acyl-carrier-protein] synthase activity"/>
    <property type="evidence" value="ECO:0007669"/>
    <property type="project" value="InterPro"/>
</dbReference>
<feature type="domain" description="Carrier" evidence="12">
    <location>
        <begin position="893"/>
        <end position="968"/>
    </location>
</feature>
<evidence type="ECO:0000256" key="11">
    <source>
        <dbReference type="ARBA" id="ARBA00066981"/>
    </source>
</evidence>
<evidence type="ECO:0000256" key="5">
    <source>
        <dbReference type="ARBA" id="ARBA00023268"/>
    </source>
</evidence>
<dbReference type="InterPro" id="IPR006162">
    <property type="entry name" value="Ppantetheine_attach_site"/>
</dbReference>
<dbReference type="Gene3D" id="1.10.1200.10">
    <property type="entry name" value="ACP-like"/>
    <property type="match status" value="2"/>
</dbReference>
<dbReference type="InterPro" id="IPR020841">
    <property type="entry name" value="PKS_Beta-ketoAc_synthase_dom"/>
</dbReference>
<dbReference type="EMBL" id="FOFR01000033">
    <property type="protein sequence ID" value="SES32606.1"/>
    <property type="molecule type" value="Genomic_DNA"/>
</dbReference>
<evidence type="ECO:0000313" key="15">
    <source>
        <dbReference type="Proteomes" id="UP000199352"/>
    </source>
</evidence>
<keyword evidence="4" id="KW-0677">Repeat</keyword>
<keyword evidence="2" id="KW-0597">Phosphoprotein</keyword>
<proteinExistence type="predicted"/>
<dbReference type="SUPFAM" id="SSF47336">
    <property type="entry name" value="ACP-like"/>
    <property type="match status" value="2"/>
</dbReference>
<feature type="domain" description="Carrier" evidence="12">
    <location>
        <begin position="2333"/>
        <end position="2408"/>
    </location>
</feature>
<dbReference type="InterPro" id="IPR050091">
    <property type="entry name" value="PKS_NRPS_Biosynth_Enz"/>
</dbReference>
<dbReference type="PANTHER" id="PTHR43775:SF51">
    <property type="entry name" value="INACTIVE PHENOLPHTHIOCEROL SYNTHESIS POLYKETIDE SYNTHASE TYPE I PKS1-RELATED"/>
    <property type="match status" value="1"/>
</dbReference>
<protein>
    <recommendedName>
        <fullName evidence="11">6-deoxyerythronolide-B synthase</fullName>
        <ecNumber evidence="11">2.3.1.94</ecNumber>
    </recommendedName>
</protein>
<dbReference type="SMART" id="SM00827">
    <property type="entry name" value="PKS_AT"/>
    <property type="match status" value="2"/>
</dbReference>
<comment type="catalytic activity">
    <reaction evidence="7">
        <text>6 (S)-methylmalonyl-CoA + propanoyl-CoA + 6 NADPH + 12 H(+) = 6-deoxyerythronolide B + 6 CO2 + 6 NADP(+) + 7 CoA + H2O</text>
        <dbReference type="Rhea" id="RHEA:23068"/>
        <dbReference type="ChEBI" id="CHEBI:15377"/>
        <dbReference type="ChEBI" id="CHEBI:15378"/>
        <dbReference type="ChEBI" id="CHEBI:16089"/>
        <dbReference type="ChEBI" id="CHEBI:16526"/>
        <dbReference type="ChEBI" id="CHEBI:57287"/>
        <dbReference type="ChEBI" id="CHEBI:57327"/>
        <dbReference type="ChEBI" id="CHEBI:57392"/>
        <dbReference type="ChEBI" id="CHEBI:57783"/>
        <dbReference type="ChEBI" id="CHEBI:58349"/>
        <dbReference type="EC" id="2.3.1.94"/>
    </reaction>
</comment>
<evidence type="ECO:0000256" key="10">
    <source>
        <dbReference type="ARBA" id="ARBA00063272"/>
    </source>
</evidence>
<comment type="pathway">
    <text evidence="9">Antibiotic biosynthesis; erythromycin biosynthesis.</text>
</comment>
<comment type="subunit">
    <text evidence="10">Homodimer. Erythronolide synthase is composed of EryAI, EryAII and EryAIII multimodular (2 modules) polypeptides each coding for a functional synthase subunit which participates in 2 of the six FAS-like elongation steps required for formation of the polyketide. Module 1, 2, 3, 4, 5, and 6 participating in biosynthesis steps 1, 2, 3, 4, 5, and 6, respectively.</text>
</comment>
<dbReference type="Pfam" id="PF08659">
    <property type="entry name" value="KR"/>
    <property type="match status" value="1"/>
</dbReference>
<dbReference type="FunFam" id="3.40.366.10:FF:000002">
    <property type="entry name" value="Probable polyketide synthase 2"/>
    <property type="match status" value="1"/>
</dbReference>
<dbReference type="GO" id="GO:0006633">
    <property type="term" value="P:fatty acid biosynthetic process"/>
    <property type="evidence" value="ECO:0007669"/>
    <property type="project" value="InterPro"/>
</dbReference>
<dbReference type="SUPFAM" id="SSF55048">
    <property type="entry name" value="Probable ACP-binding domain of malonyl-CoA ACP transacylase"/>
    <property type="match status" value="2"/>
</dbReference>
<dbReference type="InterPro" id="IPR032821">
    <property type="entry name" value="PKS_assoc"/>
</dbReference>
<dbReference type="CDD" id="cd00833">
    <property type="entry name" value="PKS"/>
    <property type="match status" value="2"/>
</dbReference>
<dbReference type="Pfam" id="PF16197">
    <property type="entry name" value="KAsynt_C_assoc"/>
    <property type="match status" value="2"/>
</dbReference>
<evidence type="ECO:0000256" key="8">
    <source>
        <dbReference type="ARBA" id="ARBA00060158"/>
    </source>
</evidence>
<dbReference type="Gene3D" id="3.40.47.10">
    <property type="match status" value="2"/>
</dbReference>
<name>A0A1H9WF99_9PSEU</name>
<dbReference type="GO" id="GO:0004312">
    <property type="term" value="F:fatty acid synthase activity"/>
    <property type="evidence" value="ECO:0007669"/>
    <property type="project" value="TreeGrafter"/>
</dbReference>
<dbReference type="SUPFAM" id="SSF51735">
    <property type="entry name" value="NAD(P)-binding Rossmann-fold domains"/>
    <property type="match status" value="2"/>
</dbReference>
<dbReference type="InterPro" id="IPR020806">
    <property type="entry name" value="PKS_PP-bd"/>
</dbReference>
<dbReference type="FunFam" id="3.40.47.10:FF:000019">
    <property type="entry name" value="Polyketide synthase type I"/>
    <property type="match status" value="2"/>
</dbReference>
<accession>A0A1H9WF99</accession>
<dbReference type="InterPro" id="IPR018201">
    <property type="entry name" value="Ketoacyl_synth_AS"/>
</dbReference>
<dbReference type="InterPro" id="IPR057326">
    <property type="entry name" value="KR_dom"/>
</dbReference>
<dbReference type="PROSITE" id="PS52004">
    <property type="entry name" value="KS3_2"/>
    <property type="match status" value="2"/>
</dbReference>
<organism evidence="14 15">
    <name type="scientific">Lentzea xinjiangensis</name>
    <dbReference type="NCBI Taxonomy" id="402600"/>
    <lineage>
        <taxon>Bacteria</taxon>
        <taxon>Bacillati</taxon>
        <taxon>Actinomycetota</taxon>
        <taxon>Actinomycetes</taxon>
        <taxon>Pseudonocardiales</taxon>
        <taxon>Pseudonocardiaceae</taxon>
        <taxon>Lentzea</taxon>
    </lineage>
</organism>
<dbReference type="Gene3D" id="3.40.366.10">
    <property type="entry name" value="Malonyl-Coenzyme A Acyl Carrier Protein, domain 2"/>
    <property type="match status" value="2"/>
</dbReference>
<evidence type="ECO:0000259" key="13">
    <source>
        <dbReference type="PROSITE" id="PS52004"/>
    </source>
</evidence>
<dbReference type="PANTHER" id="PTHR43775">
    <property type="entry name" value="FATTY ACID SYNTHASE"/>
    <property type="match status" value="1"/>
</dbReference>
<dbReference type="SMART" id="SM00825">
    <property type="entry name" value="PKS_KS"/>
    <property type="match status" value="2"/>
</dbReference>
<dbReference type="Pfam" id="PF00550">
    <property type="entry name" value="PP-binding"/>
    <property type="match status" value="2"/>
</dbReference>
<dbReference type="InterPro" id="IPR009081">
    <property type="entry name" value="PP-bd_ACP"/>
</dbReference>
<evidence type="ECO:0000256" key="3">
    <source>
        <dbReference type="ARBA" id="ARBA00022679"/>
    </source>
</evidence>
<dbReference type="Gene3D" id="3.40.50.720">
    <property type="entry name" value="NAD(P)-binding Rossmann-like Domain"/>
    <property type="match status" value="1"/>
</dbReference>
<dbReference type="InterPro" id="IPR016039">
    <property type="entry name" value="Thiolase-like"/>
</dbReference>
<dbReference type="Pfam" id="PF00698">
    <property type="entry name" value="Acyl_transf_1"/>
    <property type="match status" value="2"/>
</dbReference>
<dbReference type="FunFam" id="1.10.1200.10:FF:000007">
    <property type="entry name" value="Probable polyketide synthase pks17"/>
    <property type="match status" value="1"/>
</dbReference>
<keyword evidence="3" id="KW-0808">Transferase</keyword>
<gene>
    <name evidence="14" type="ORF">SAMN05216188_13327</name>
</gene>
<reference evidence="15" key="1">
    <citation type="submission" date="2016-10" db="EMBL/GenBank/DDBJ databases">
        <authorList>
            <person name="Varghese N."/>
            <person name="Submissions S."/>
        </authorList>
    </citation>
    <scope>NUCLEOTIDE SEQUENCE [LARGE SCALE GENOMIC DNA]</scope>
    <source>
        <strain evidence="15">CGMCC 4.3525</strain>
    </source>
</reference>
<dbReference type="RefSeq" id="WP_143116475.1">
    <property type="nucleotide sequence ID" value="NZ_FOFR01000033.1"/>
</dbReference>
<keyword evidence="15" id="KW-1185">Reference proteome</keyword>
<feature type="domain" description="Ketosynthase family 3 (KS3)" evidence="13">
    <location>
        <begin position="987"/>
        <end position="1404"/>
    </location>
</feature>
<feature type="domain" description="Ketosynthase family 3 (KS3)" evidence="13">
    <location>
        <begin position="9"/>
        <end position="419"/>
    </location>
</feature>
<sequence length="2493" mass="260687">MNAGQLYPREPIAVVGMACRAPGARDLQDFWRLLRSGEDAISAVPSDRWDTGTAPQNARFGGFVDDVAGFDAEFFGISPREAAAMDPQQRLVLELSWTALEDAGIVPATLAGRNVGVFVGALRDDYAILSHTDESTISGTTMTGTQRAVIANRVSYTLGLRGPSMTVDTAQSSSLVAVHLAATSVRAGESELAIAAGVNLNLLRAGAVTASRFGGLSDDGRCFTFDERANGFVRGEGAGVVVLKPLERALADGDLVHCVLLGGAVNNDGSTDGLTVPSAEAQAEVVRAACADAGVAPTGLQYVELHGSGTPVGDPLEATALGAVRAGAEPLLVGSVKTNIGHLEGAGGILGLIKTALSLEHGVIPPSLNHDRPNPAIPLTELGLRVVTTTELWPEADARLAGVSSFGMGGTNCHVVLASAPTPAPPGQSDEQIDAVPVLLSGRTEQALRVQASQLASFLDATPDVSLADIARAAATTRTSFRNRAVTIAATREDLLRSLHSVADGLPDGRTVEGQARTPGRTVFVFPGQGSQWGGMAAALLESSPVFRARIDECARALAPFTDWSLHDVLRDGEGLDRVDVVQPALFAVMVSLAALWQSLGVCPDAVVGHSQGEIAAACVAGALTLEDAAKIVALRSHALTVLAGTGTMAVVALPEAEVRSRLTERLEVAALNSPTSTVVCGPIEDVEAFVAACRHEGDRARRIDVDYASHCAAVEAVREQLLHDLSDITAREPRIAFYSTVTGELVSRALDAGYWYDNLRRPVLLAPTVATLLDEGHSVFVEISPHPVLTGAVAETAEAVGAEPVVAETLRRDDGGWVRVLSSAASLHTNGIAVDWQQALPSGARLRLPTYPFQRRPFWLQNSGDRPAPSAPATVMVEHDEVVPEKPSTNGRQLLRLVQAHTAIVLGHADAAAVDPDLTFKEMGLDSRMAVELRGRLNDATGAKLPSGAVYDHPSPSQLADALRVRLSGDSAPATTAPVTAKAQDDDPVAIVAMACRLPGADSPEQLWQLLIEGADLTSELPDDRGWNLDHPVRIATARGGFLHGAGNFDAELFGISPREATAMDPQQRLLLELAWEVFERAGLDASSLRGSRTGVFAGMMAQDYGPRMHAPSEELAGHLLTGGAASVASGRISYTFGLRGPAITLDTACSSSLVAVHTAARSIQAGECTLALAGGATVMATPGMFVEFEKQGGLAPDGRCKPFSANADGTAWGEGAGLLLLERLSEARRNGHPVLAVLRGSAINSDGASNGLTAPNGRAQVEVVREALSAAGLSASDVDVVEAHGTGTVLGDPIEAQALLETYGGARSAENPVWLGSLKSNIGHAQAAAGVAGMIKMVLAMRNGVLPQTLHASESTGHVDWSSGALRLLDEAKSWPAGASPRRAAVSAFGISGTNAHVIIEEADAAPAVSVVDAPAITAWPVSAATPAALQAQATQLHEFASRRTDLSPAVIGAALAHNRTALRERAVVLGEGTTELLSALTALGSGQPADDVVRGHTTTGSTAFLFSGQGSQRIGMGVALAEAYPVFADALKECFAHLDPELPRIIAEDPDRLNQTEFAQPALFAVEVALHRLLDDWGVTPDFLAGHSIGEIAVAHVAGVLSLPDACRLVTARGRLMQALPTGGVMVAVRAAEADVAPLLDGDVAIAAINGPESLVLSGAEDAVLAVARHFGSTKRLAVSHAFHSPLMTPMLDEFRRVASELTYSPARVPIVSTVTGQLITEDDLRSAEYWVRHAANAVRFHDAVTTLAAEGVRTFLELGPDAVLTALGSAGLASADECLFAPLLRRGRPEARTVVAALAVAHVRGLEVDWARVCGVARTPSIDLPTYPFQRERYWAEAVQQSAAVPATRDWRYRVAWNSLPAVSPARPAGTWLLVAHLGHGQAWVRALAAGLIACGARVHQLLVDDHHDLAARLRAIGRVDGTISLLGLAEHQESGVSTGLSSTLTLLNAVGDLHAPLWLLTEQAMGTSADDPVRNPVQAQVWGLGQVAALEQPESWGGLVDLPATPGAGAVDRLLAVLAGPAGEDQFAVRDADVLVRRVVPAPQLRQDPARRWRPEGTVLITGGTGALGAHLTRWLAAEGAEHVVLASRRGAAQEALHADLAAQGVRLTSAACDVTDSTAVKELIFSLAAEGHPVRTVVHAAGVNVTQPLTETSESDLATVLAAKVAGAQVVEDLLVTGQIEEAVLFSSAAGVWGGNGQGAYAAANACLDALADRLRSQGHRATSVAWGMWAGDGMGADDTLATKLGRSGMRALAPELALQALHEALSADESALTVADLDRDKFASLFSSARERRLFDEFVVTSEVDSAGDVTLRQELAALPADKRRGRLLDLVKSEAAAVRGQNDPQAIPSDQALRDLGFDSLMSVELRTRLAAATGLTLSRTLVFEHPNAEALARHLHEELRGEDEDVLAVLNRLEPAMTADPDLLPDVIEHLQGLLARLGGREPASPGIELDGATDEELFDLIDGELRFDSSANGRVSEEEPGGL</sequence>
<dbReference type="InterPro" id="IPR014030">
    <property type="entry name" value="Ketoacyl_synth_N"/>
</dbReference>
<evidence type="ECO:0000256" key="6">
    <source>
        <dbReference type="ARBA" id="ARBA00023315"/>
    </source>
</evidence>
<evidence type="ECO:0000259" key="12">
    <source>
        <dbReference type="PROSITE" id="PS50075"/>
    </source>
</evidence>
<keyword evidence="5" id="KW-0511">Multifunctional enzyme</keyword>
<evidence type="ECO:0000256" key="7">
    <source>
        <dbReference type="ARBA" id="ARBA00052442"/>
    </source>
</evidence>
<dbReference type="Pfam" id="PF02801">
    <property type="entry name" value="Ketoacyl-synt_C"/>
    <property type="match status" value="2"/>
</dbReference>
<dbReference type="Proteomes" id="UP000199352">
    <property type="component" value="Unassembled WGS sequence"/>
</dbReference>
<dbReference type="InterPro" id="IPR036291">
    <property type="entry name" value="NAD(P)-bd_dom_sf"/>
</dbReference>